<accession>A0A843W9S2</accession>
<organism evidence="2 3">
    <name type="scientific">Colocasia esculenta</name>
    <name type="common">Wild taro</name>
    <name type="synonym">Arum esculentum</name>
    <dbReference type="NCBI Taxonomy" id="4460"/>
    <lineage>
        <taxon>Eukaryota</taxon>
        <taxon>Viridiplantae</taxon>
        <taxon>Streptophyta</taxon>
        <taxon>Embryophyta</taxon>
        <taxon>Tracheophyta</taxon>
        <taxon>Spermatophyta</taxon>
        <taxon>Magnoliopsida</taxon>
        <taxon>Liliopsida</taxon>
        <taxon>Araceae</taxon>
        <taxon>Aroideae</taxon>
        <taxon>Colocasieae</taxon>
        <taxon>Colocasia</taxon>
    </lineage>
</organism>
<dbReference type="AlphaFoldDB" id="A0A843W9S2"/>
<name>A0A843W9S2_COLES</name>
<comment type="caution">
    <text evidence="2">The sequence shown here is derived from an EMBL/GenBank/DDBJ whole genome shotgun (WGS) entry which is preliminary data.</text>
</comment>
<reference evidence="2" key="1">
    <citation type="submission" date="2017-07" db="EMBL/GenBank/DDBJ databases">
        <title>Taro Niue Genome Assembly and Annotation.</title>
        <authorList>
            <person name="Atibalentja N."/>
            <person name="Keating K."/>
            <person name="Fields C.J."/>
        </authorList>
    </citation>
    <scope>NUCLEOTIDE SEQUENCE</scope>
    <source>
        <strain evidence="2">Niue_2</strain>
        <tissue evidence="2">Leaf</tissue>
    </source>
</reference>
<proteinExistence type="predicted"/>
<feature type="region of interest" description="Disordered" evidence="1">
    <location>
        <begin position="1"/>
        <end position="44"/>
    </location>
</feature>
<evidence type="ECO:0000256" key="1">
    <source>
        <dbReference type="SAM" id="MobiDB-lite"/>
    </source>
</evidence>
<keyword evidence="3" id="KW-1185">Reference proteome</keyword>
<dbReference type="EMBL" id="NMUH01003710">
    <property type="protein sequence ID" value="MQM06782.1"/>
    <property type="molecule type" value="Genomic_DNA"/>
</dbReference>
<evidence type="ECO:0000313" key="2">
    <source>
        <dbReference type="EMBL" id="MQM06782.1"/>
    </source>
</evidence>
<evidence type="ECO:0000313" key="3">
    <source>
        <dbReference type="Proteomes" id="UP000652761"/>
    </source>
</evidence>
<protein>
    <submittedName>
        <fullName evidence="2">Uncharacterized protein</fullName>
    </submittedName>
</protein>
<gene>
    <name evidence="2" type="ORF">Taro_039611</name>
</gene>
<feature type="compositionally biased region" description="Polar residues" evidence="1">
    <location>
        <begin position="1"/>
        <end position="16"/>
    </location>
</feature>
<dbReference type="Proteomes" id="UP000652761">
    <property type="component" value="Unassembled WGS sequence"/>
</dbReference>
<sequence length="63" mass="6124">MSSGRGFSATSGSGQFTPPPPRVLGSGQCTPSPPTVAGPSVSTPPVVLASVSTVPEAEDVVSL</sequence>